<proteinExistence type="predicted"/>
<evidence type="ECO:0000313" key="4">
    <source>
        <dbReference type="Proteomes" id="UP000006514"/>
    </source>
</evidence>
<dbReference type="AlphaFoldDB" id="J0CRC7"/>
<keyword evidence="1" id="KW-0175">Coiled coil</keyword>
<organism evidence="3 4">
    <name type="scientific">Auricularia subglabra (strain TFB-10046 / SS5)</name>
    <name type="common">White-rot fungus</name>
    <name type="synonym">Auricularia delicata (strain TFB10046)</name>
    <dbReference type="NCBI Taxonomy" id="717982"/>
    <lineage>
        <taxon>Eukaryota</taxon>
        <taxon>Fungi</taxon>
        <taxon>Dikarya</taxon>
        <taxon>Basidiomycota</taxon>
        <taxon>Agaricomycotina</taxon>
        <taxon>Agaricomycetes</taxon>
        <taxon>Auriculariales</taxon>
        <taxon>Auriculariaceae</taxon>
        <taxon>Auricularia</taxon>
    </lineage>
</organism>
<dbReference type="InParanoid" id="J0CRC7"/>
<accession>J0CRC7</accession>
<dbReference type="KEGG" id="adl:AURDEDRAFT_178087"/>
<evidence type="ECO:0000313" key="3">
    <source>
        <dbReference type="EMBL" id="EJD32814.1"/>
    </source>
</evidence>
<keyword evidence="4" id="KW-1185">Reference proteome</keyword>
<feature type="region of interest" description="Disordered" evidence="2">
    <location>
        <begin position="147"/>
        <end position="219"/>
    </location>
</feature>
<gene>
    <name evidence="3" type="ORF">AURDEDRAFT_178087</name>
</gene>
<feature type="region of interest" description="Disordered" evidence="2">
    <location>
        <begin position="1"/>
        <end position="39"/>
    </location>
</feature>
<dbReference type="Proteomes" id="UP000006514">
    <property type="component" value="Unassembled WGS sequence"/>
</dbReference>
<evidence type="ECO:0000256" key="1">
    <source>
        <dbReference type="SAM" id="Coils"/>
    </source>
</evidence>
<name>J0CRC7_AURST</name>
<sequence length="401" mass="42838">MVSTKNRANSPAAADVPSHRLRATRQKAADRGPPAPPKARYCKTCRAPMKGHNKADCAVSTLSQCATARNLDIAQLSKNAPAALEAKVAACEEVALAAHTDFISRRIDEVVALVLEATDGEADTAAILAAIAEAGLAIPEGKTLADFVPSAPVNDEDEDDADGRAGEGSADDSRAVTPAPPGSEGLGVEGLSTPPATPRPNEAAMEVAEDGSRGTPPVEAMVVDGTEQSTVPKPAVTVKAAPKTAGKAKTPQYRLKYGWKATPSGILPMDLARNGLKRQEYPTQAEKAKRIPRMFQAMAQKGDTLASRTNGWAFCVFMPRGGAGLMRTWHSQQVESDVPGLLSEVRRTVFEKLQPFREQYLKSLEETNKKAQQELEYWKARSAQKEAENAALREKYGVVDA</sequence>
<protein>
    <submittedName>
        <fullName evidence="3">Uncharacterized protein</fullName>
    </submittedName>
</protein>
<feature type="coiled-coil region" evidence="1">
    <location>
        <begin position="361"/>
        <end position="395"/>
    </location>
</feature>
<reference evidence="4" key="1">
    <citation type="journal article" date="2012" name="Science">
        <title>The Paleozoic origin of enzymatic lignin decomposition reconstructed from 31 fungal genomes.</title>
        <authorList>
            <person name="Floudas D."/>
            <person name="Binder M."/>
            <person name="Riley R."/>
            <person name="Barry K."/>
            <person name="Blanchette R.A."/>
            <person name="Henrissat B."/>
            <person name="Martinez A.T."/>
            <person name="Otillar R."/>
            <person name="Spatafora J.W."/>
            <person name="Yadav J.S."/>
            <person name="Aerts A."/>
            <person name="Benoit I."/>
            <person name="Boyd A."/>
            <person name="Carlson A."/>
            <person name="Copeland A."/>
            <person name="Coutinho P.M."/>
            <person name="de Vries R.P."/>
            <person name="Ferreira P."/>
            <person name="Findley K."/>
            <person name="Foster B."/>
            <person name="Gaskell J."/>
            <person name="Glotzer D."/>
            <person name="Gorecki P."/>
            <person name="Heitman J."/>
            <person name="Hesse C."/>
            <person name="Hori C."/>
            <person name="Igarashi K."/>
            <person name="Jurgens J.A."/>
            <person name="Kallen N."/>
            <person name="Kersten P."/>
            <person name="Kohler A."/>
            <person name="Kuees U."/>
            <person name="Kumar T.K.A."/>
            <person name="Kuo A."/>
            <person name="LaButti K."/>
            <person name="Larrondo L.F."/>
            <person name="Lindquist E."/>
            <person name="Ling A."/>
            <person name="Lombard V."/>
            <person name="Lucas S."/>
            <person name="Lundell T."/>
            <person name="Martin R."/>
            <person name="McLaughlin D.J."/>
            <person name="Morgenstern I."/>
            <person name="Morin E."/>
            <person name="Murat C."/>
            <person name="Nagy L.G."/>
            <person name="Nolan M."/>
            <person name="Ohm R.A."/>
            <person name="Patyshakuliyeva A."/>
            <person name="Rokas A."/>
            <person name="Ruiz-Duenas F.J."/>
            <person name="Sabat G."/>
            <person name="Salamov A."/>
            <person name="Samejima M."/>
            <person name="Schmutz J."/>
            <person name="Slot J.C."/>
            <person name="St John F."/>
            <person name="Stenlid J."/>
            <person name="Sun H."/>
            <person name="Sun S."/>
            <person name="Syed K."/>
            <person name="Tsang A."/>
            <person name="Wiebenga A."/>
            <person name="Young D."/>
            <person name="Pisabarro A."/>
            <person name="Eastwood D.C."/>
            <person name="Martin F."/>
            <person name="Cullen D."/>
            <person name="Grigoriev I.V."/>
            <person name="Hibbett D.S."/>
        </authorList>
    </citation>
    <scope>NUCLEOTIDE SEQUENCE [LARGE SCALE GENOMIC DNA]</scope>
    <source>
        <strain evidence="4">TFB10046</strain>
    </source>
</reference>
<evidence type="ECO:0000256" key="2">
    <source>
        <dbReference type="SAM" id="MobiDB-lite"/>
    </source>
</evidence>
<dbReference type="EMBL" id="JH688630">
    <property type="protein sequence ID" value="EJD32814.1"/>
    <property type="molecule type" value="Genomic_DNA"/>
</dbReference>